<dbReference type="PROSITE" id="PS51756">
    <property type="entry name" value="LXG"/>
    <property type="match status" value="1"/>
</dbReference>
<accession>A0ABY4PBA8</accession>
<dbReference type="InterPro" id="IPR006829">
    <property type="entry name" value="LXG_dom"/>
</dbReference>
<evidence type="ECO:0000259" key="3">
    <source>
        <dbReference type="PROSITE" id="PS51756"/>
    </source>
</evidence>
<sequence length="424" mass="46834">MSLIYYSSESAKLIKSLKSNLQASKKTVASVKDGIRNIIAAVDGKKLSGKSYTAAKNVFGDLILPTMAQVTNGFDDIQTELKKYESANKEIENEGDLNEDKLLRQINLKKNMRSSLEDAANLLKKAQNKLDTSGIQKTMGNMMQDLTNDIHKLEKKLDKLRTFSSTTKGLFSDSLHNLDQAVKKLAALKKTVISSDGHYEDNKSLGKLFSDDEIKEINSEFLDHGSEALEKLSEFSKKKNIGLALGARLQPRKNGSFVKSKSKARNKAISFSKSSIRKYNNPISIASNIGSNFFGVLGKILDFMDMADDFNKFNNRHHNVGRGMVYAAGSKLHGDKGLADGAFEASGTTPGSANFSQSAHNSSGLFDNMINKSNDSTAWYQSRYGKDKAITDHINHLGDAIDMLYTNPYNPGDTFIQKPIHYDK</sequence>
<evidence type="ECO:0000256" key="2">
    <source>
        <dbReference type="SAM" id="Coils"/>
    </source>
</evidence>
<evidence type="ECO:0000313" key="4">
    <source>
        <dbReference type="EMBL" id="UQS83058.1"/>
    </source>
</evidence>
<proteinExistence type="inferred from homology"/>
<comment type="similarity">
    <text evidence="1">In the N-terminal section; belongs to the LXG family.</text>
</comment>
<keyword evidence="5" id="KW-1185">Reference proteome</keyword>
<name>A0ABY4PBA8_9LACO</name>
<feature type="coiled-coil region" evidence="2">
    <location>
        <begin position="74"/>
        <end position="163"/>
    </location>
</feature>
<evidence type="ECO:0000313" key="5">
    <source>
        <dbReference type="Proteomes" id="UP000831947"/>
    </source>
</evidence>
<feature type="domain" description="LXG" evidence="3">
    <location>
        <begin position="1"/>
        <end position="234"/>
    </location>
</feature>
<dbReference type="Proteomes" id="UP000831947">
    <property type="component" value="Chromosome"/>
</dbReference>
<protein>
    <submittedName>
        <fullName evidence="4">LXG domain-containing protein</fullName>
    </submittedName>
</protein>
<gene>
    <name evidence="4" type="ORF">MOO47_04540</name>
</gene>
<dbReference type="Pfam" id="PF04740">
    <property type="entry name" value="LXG"/>
    <property type="match status" value="1"/>
</dbReference>
<keyword evidence="2" id="KW-0175">Coiled coil</keyword>
<reference evidence="4 5" key="1">
    <citation type="journal article" date="2022" name="Int. J. Syst. Evol. Microbiol.">
        <title>Apilactobacillus apisilvae sp. nov., Nicolia spurrieriana gen. nov. sp. nov., Bombilactobacillus folatiphilus sp. nov. and Bombilactobacillus thymidiniphilus sp. nov., four new lactic acid bacterial isolates from stingless bees Tetragonula carbonaria and Austroplebeia australis.</title>
        <authorList>
            <person name="Oliphant S.A."/>
            <person name="Watson-Haigh N.S."/>
            <person name="Sumby K.M."/>
            <person name="Gardner J."/>
            <person name="Groom S."/>
            <person name="Jiranek V."/>
        </authorList>
    </citation>
    <scope>NUCLEOTIDE SEQUENCE [LARGE SCALE GENOMIC DNA]</scope>
    <source>
        <strain evidence="4 5">SG4_A1</strain>
    </source>
</reference>
<evidence type="ECO:0000256" key="1">
    <source>
        <dbReference type="ARBA" id="ARBA00034117"/>
    </source>
</evidence>
<organism evidence="4 5">
    <name type="scientific">Bombilactobacillus thymidiniphilus</name>
    <dbReference type="NCBI Taxonomy" id="2923363"/>
    <lineage>
        <taxon>Bacteria</taxon>
        <taxon>Bacillati</taxon>
        <taxon>Bacillota</taxon>
        <taxon>Bacilli</taxon>
        <taxon>Lactobacillales</taxon>
        <taxon>Lactobacillaceae</taxon>
        <taxon>Bombilactobacillus</taxon>
    </lineage>
</organism>
<dbReference type="EMBL" id="CP093365">
    <property type="protein sequence ID" value="UQS83058.1"/>
    <property type="molecule type" value="Genomic_DNA"/>
</dbReference>
<dbReference type="RefSeq" id="WP_249512285.1">
    <property type="nucleotide sequence ID" value="NZ_CP093365.1"/>
</dbReference>